<dbReference type="RefSeq" id="WP_010915293.1">
    <property type="nucleotide sequence ID" value="NZ_CP033366.1"/>
</dbReference>
<evidence type="ECO:0000313" key="2">
    <source>
        <dbReference type="EMBL" id="QJF03515.1"/>
    </source>
</evidence>
<evidence type="ECO:0000313" key="3">
    <source>
        <dbReference type="Proteomes" id="UP000500892"/>
    </source>
</evidence>
<dbReference type="GeneID" id="66684819"/>
<protein>
    <submittedName>
        <fullName evidence="2">Uncharacterized protein</fullName>
    </submittedName>
</protein>
<evidence type="ECO:0000256" key="1">
    <source>
        <dbReference type="SAM" id="MobiDB-lite"/>
    </source>
</evidence>
<reference evidence="2 3" key="1">
    <citation type="submission" date="2020-04" db="EMBL/GenBank/DDBJ databases">
        <title>Mesorhizobium japonicum R7A epigenetic regulation of quorum sensing and ICE transfer.</title>
        <authorList>
            <person name="Ramsay J.P."/>
            <person name="Colombi E."/>
            <person name="Perry B.J."/>
            <person name="Staltari A."/>
        </authorList>
    </citation>
    <scope>NUCLEOTIDE SEQUENCE [LARGE SCALE GENOMIC DNA]</scope>
    <source>
        <strain evidence="2 3">R7A</strain>
    </source>
</reference>
<feature type="region of interest" description="Disordered" evidence="1">
    <location>
        <begin position="40"/>
        <end position="62"/>
    </location>
</feature>
<dbReference type="Proteomes" id="UP000500892">
    <property type="component" value="Chromosome"/>
</dbReference>
<name>A0ABX6MWI1_9HYPH</name>
<organism evidence="2 3">
    <name type="scientific">Mesorhizobium japonicum R7A</name>
    <dbReference type="NCBI Taxonomy" id="935547"/>
    <lineage>
        <taxon>Bacteria</taxon>
        <taxon>Pseudomonadati</taxon>
        <taxon>Pseudomonadota</taxon>
        <taxon>Alphaproteobacteria</taxon>
        <taxon>Hyphomicrobiales</taxon>
        <taxon>Phyllobacteriaceae</taxon>
        <taxon>Mesorhizobium</taxon>
    </lineage>
</organism>
<proteinExistence type="predicted"/>
<gene>
    <name evidence="2" type="ORF">R7A2020_22625</name>
</gene>
<dbReference type="EMBL" id="CP051772">
    <property type="protein sequence ID" value="QJF03515.1"/>
    <property type="molecule type" value="Genomic_DNA"/>
</dbReference>
<accession>A0ABX6MWI1</accession>
<sequence>MKVFNRGAEAHKLSHKGEEYLLAPGNHVELELTHAEAKAMPSPFEATGTPIKAPKAEPEKKA</sequence>
<keyword evidence="3" id="KW-1185">Reference proteome</keyword>